<evidence type="ECO:0000256" key="2">
    <source>
        <dbReference type="ARBA" id="ARBA00022692"/>
    </source>
</evidence>
<dbReference type="InterPro" id="IPR011527">
    <property type="entry name" value="ABC1_TM_dom"/>
</dbReference>
<dbReference type="RefSeq" id="WP_318798498.1">
    <property type="nucleotide sequence ID" value="NZ_JARUJP010000016.1"/>
</dbReference>
<dbReference type="Pfam" id="PF00664">
    <property type="entry name" value="ABC_membrane"/>
    <property type="match status" value="1"/>
</dbReference>
<protein>
    <submittedName>
        <fullName evidence="11">ABC transporter ATP-binding protein</fullName>
    </submittedName>
</protein>
<feature type="region of interest" description="Disordered" evidence="7">
    <location>
        <begin position="1"/>
        <end position="26"/>
    </location>
</feature>
<feature type="transmembrane region" description="Helical" evidence="8">
    <location>
        <begin position="203"/>
        <end position="221"/>
    </location>
</feature>
<feature type="transmembrane region" description="Helical" evidence="8">
    <location>
        <begin position="317"/>
        <end position="335"/>
    </location>
</feature>
<dbReference type="GO" id="GO:0005524">
    <property type="term" value="F:ATP binding"/>
    <property type="evidence" value="ECO:0007669"/>
    <property type="project" value="UniProtKB-KW"/>
</dbReference>
<evidence type="ECO:0000256" key="5">
    <source>
        <dbReference type="ARBA" id="ARBA00022989"/>
    </source>
</evidence>
<dbReference type="SUPFAM" id="SSF52540">
    <property type="entry name" value="P-loop containing nucleoside triphosphate hydrolases"/>
    <property type="match status" value="1"/>
</dbReference>
<dbReference type="PROSITE" id="PS50893">
    <property type="entry name" value="ABC_TRANSPORTER_2"/>
    <property type="match status" value="1"/>
</dbReference>
<dbReference type="InterPro" id="IPR017871">
    <property type="entry name" value="ABC_transporter-like_CS"/>
</dbReference>
<dbReference type="Gene3D" id="3.40.50.300">
    <property type="entry name" value="P-loop containing nucleotide triphosphate hydrolases"/>
    <property type="match status" value="1"/>
</dbReference>
<dbReference type="Proteomes" id="UP001281656">
    <property type="component" value="Unassembled WGS sequence"/>
</dbReference>
<evidence type="ECO:0000313" key="11">
    <source>
        <dbReference type="EMBL" id="MDW8802154.1"/>
    </source>
</evidence>
<dbReference type="SMART" id="SM00382">
    <property type="entry name" value="AAA"/>
    <property type="match status" value="1"/>
</dbReference>
<dbReference type="SUPFAM" id="SSF90123">
    <property type="entry name" value="ABC transporter transmembrane region"/>
    <property type="match status" value="1"/>
</dbReference>
<evidence type="ECO:0000256" key="6">
    <source>
        <dbReference type="ARBA" id="ARBA00023136"/>
    </source>
</evidence>
<dbReference type="EMBL" id="JARUJP010000016">
    <property type="protein sequence ID" value="MDW8802154.1"/>
    <property type="molecule type" value="Genomic_DNA"/>
</dbReference>
<dbReference type="InterPro" id="IPR003439">
    <property type="entry name" value="ABC_transporter-like_ATP-bd"/>
</dbReference>
<feature type="domain" description="ABC transmembrane type-1" evidence="10">
    <location>
        <begin position="51"/>
        <end position="370"/>
    </location>
</feature>
<feature type="transmembrane region" description="Helical" evidence="8">
    <location>
        <begin position="227"/>
        <end position="246"/>
    </location>
</feature>
<keyword evidence="2 8" id="KW-0812">Transmembrane</keyword>
<dbReference type="InterPro" id="IPR003593">
    <property type="entry name" value="AAA+_ATPase"/>
</dbReference>
<evidence type="ECO:0000256" key="1">
    <source>
        <dbReference type="ARBA" id="ARBA00004651"/>
    </source>
</evidence>
<dbReference type="PROSITE" id="PS50929">
    <property type="entry name" value="ABC_TM1F"/>
    <property type="match status" value="1"/>
</dbReference>
<dbReference type="Gene3D" id="1.20.1560.10">
    <property type="entry name" value="ABC transporter type 1, transmembrane domain"/>
    <property type="match status" value="1"/>
</dbReference>
<feature type="transmembrane region" description="Helical" evidence="8">
    <location>
        <begin position="48"/>
        <end position="66"/>
    </location>
</feature>
<sequence length="663" mass="73414">MSEKHNGPKRGPGGPGGPGGALGRPVEKAKDFKGTMRRLIKYLAPQKFKLIAVFLTAILSTVFSIVSPKIMGKATTKLFEGLMAKYMYYQKLSGAAEAVKKGGDPRILANLQSQGVPSVDFNYVGQIILYLILLYIISSVFSYIQQYIMAGVAQNTVYDMRNNVNHKLTKLPLKYFDSRTHGEILSRVTNDIDTISTTLQQSLTQLITSVVTIIGVIVMMLTISPWLTLVTVVTLPLSVLVTTGIAKKSQSFFKEQQKTIGQLNGHVEEMFTGHRIIKAFGHEERSVKEFNEINERLYNVGWKAQFISGTIMPLMNFINNIGYVLVCVVGGIFVTKNRIEVGDIQAFIQYARQFGQPIVQTANIANILQSTVAAAERVFELLDEEEEISDKEDSKVIDLAASTIKEKNKVIAPLKGEVKFEHVKFGYKETVTLIEDMNIDVKQGQTIAIVGPTGAGKTTLINLLMRFYEINDGKISIDGVDIRDFKRGELRTIFGMVLQDTWLFSGSIRDNIAYGRTGATFEEVVEAAKAAHADHFIRTLPQGYNTVIDEEGTNISQGQKQLLTIARAILADPSILILDEATSSVDTRTEAQIQKAMNNLMKGRTSFVIAHRLSTIKDADLILVMNNGRVIEQGSHEELLNKGGFYADLYNSQFTGGNREEAV</sequence>
<keyword evidence="12" id="KW-1185">Reference proteome</keyword>
<keyword evidence="6 8" id="KW-0472">Membrane</keyword>
<evidence type="ECO:0000313" key="12">
    <source>
        <dbReference type="Proteomes" id="UP001281656"/>
    </source>
</evidence>
<evidence type="ECO:0000256" key="8">
    <source>
        <dbReference type="SAM" id="Phobius"/>
    </source>
</evidence>
<keyword evidence="4 11" id="KW-0067">ATP-binding</keyword>
<comment type="caution">
    <text evidence="11">The sequence shown here is derived from an EMBL/GenBank/DDBJ whole genome shotgun (WGS) entry which is preliminary data.</text>
</comment>
<dbReference type="InterPro" id="IPR039421">
    <property type="entry name" value="Type_1_exporter"/>
</dbReference>
<dbReference type="Pfam" id="PF00005">
    <property type="entry name" value="ABC_tran"/>
    <property type="match status" value="1"/>
</dbReference>
<keyword evidence="5 8" id="KW-1133">Transmembrane helix</keyword>
<dbReference type="PANTHER" id="PTHR43394:SF1">
    <property type="entry name" value="ATP-BINDING CASSETTE SUB-FAMILY B MEMBER 10, MITOCHONDRIAL"/>
    <property type="match status" value="1"/>
</dbReference>
<dbReference type="InterPro" id="IPR027417">
    <property type="entry name" value="P-loop_NTPase"/>
</dbReference>
<dbReference type="PANTHER" id="PTHR43394">
    <property type="entry name" value="ATP-DEPENDENT PERMEASE MDL1, MITOCHONDRIAL"/>
    <property type="match status" value="1"/>
</dbReference>
<evidence type="ECO:0000256" key="3">
    <source>
        <dbReference type="ARBA" id="ARBA00022741"/>
    </source>
</evidence>
<evidence type="ECO:0000259" key="9">
    <source>
        <dbReference type="PROSITE" id="PS50893"/>
    </source>
</evidence>
<proteinExistence type="predicted"/>
<gene>
    <name evidence="11" type="ORF">P8V03_13445</name>
</gene>
<organism evidence="11 12">
    <name type="scientific">Clostridium tanneri</name>
    <dbReference type="NCBI Taxonomy" id="3037988"/>
    <lineage>
        <taxon>Bacteria</taxon>
        <taxon>Bacillati</taxon>
        <taxon>Bacillota</taxon>
        <taxon>Clostridia</taxon>
        <taxon>Eubacteriales</taxon>
        <taxon>Clostridiaceae</taxon>
        <taxon>Clostridium</taxon>
    </lineage>
</organism>
<name>A0ABU4JW64_9CLOT</name>
<feature type="compositionally biased region" description="Gly residues" evidence="7">
    <location>
        <begin position="10"/>
        <end position="22"/>
    </location>
</feature>
<comment type="subcellular location">
    <subcellularLocation>
        <location evidence="1">Cell membrane</location>
        <topology evidence="1">Multi-pass membrane protein</topology>
    </subcellularLocation>
</comment>
<evidence type="ECO:0000256" key="7">
    <source>
        <dbReference type="SAM" id="MobiDB-lite"/>
    </source>
</evidence>
<dbReference type="CDD" id="cd03254">
    <property type="entry name" value="ABCC_Glucan_exporter_like"/>
    <property type="match status" value="1"/>
</dbReference>
<reference evidence="11 12" key="1">
    <citation type="submission" date="2023-04" db="EMBL/GenBank/DDBJ databases">
        <title>Clostridium tannerae sp. nov., isolated from the fecal material of an alpaca.</title>
        <authorList>
            <person name="Miller S."/>
            <person name="Hendry M."/>
            <person name="King J."/>
            <person name="Sankaranarayanan K."/>
            <person name="Lawson P.A."/>
        </authorList>
    </citation>
    <scope>NUCLEOTIDE SEQUENCE [LARGE SCALE GENOMIC DNA]</scope>
    <source>
        <strain evidence="11 12">A1-XYC3</strain>
    </source>
</reference>
<feature type="domain" description="ABC transporter" evidence="9">
    <location>
        <begin position="418"/>
        <end position="652"/>
    </location>
</feature>
<keyword evidence="3" id="KW-0547">Nucleotide-binding</keyword>
<dbReference type="CDD" id="cd18547">
    <property type="entry name" value="ABC_6TM_Tm288_like"/>
    <property type="match status" value="1"/>
</dbReference>
<evidence type="ECO:0000259" key="10">
    <source>
        <dbReference type="PROSITE" id="PS50929"/>
    </source>
</evidence>
<dbReference type="InterPro" id="IPR036640">
    <property type="entry name" value="ABC1_TM_sf"/>
</dbReference>
<evidence type="ECO:0000256" key="4">
    <source>
        <dbReference type="ARBA" id="ARBA00022840"/>
    </source>
</evidence>
<feature type="transmembrane region" description="Helical" evidence="8">
    <location>
        <begin position="123"/>
        <end position="144"/>
    </location>
</feature>
<dbReference type="PROSITE" id="PS00211">
    <property type="entry name" value="ABC_TRANSPORTER_1"/>
    <property type="match status" value="1"/>
</dbReference>
<accession>A0ABU4JW64</accession>